<keyword evidence="2" id="KW-0238">DNA-binding</keyword>
<dbReference type="Gene3D" id="1.20.120.530">
    <property type="entry name" value="GntR ligand-binding domain-like"/>
    <property type="match status" value="1"/>
</dbReference>
<sequence length="237" mass="25547">MDLAKPPKPTLLADQVYDVLHEAIVSGRLPAGSRLRIRDVAAQVGTSVMPVREAIRRLEEAGFAAREPHKGAVVTGVSLEGLVHIYAVRTILEREAARTGAANISAGDCDRMEVTLGLLRTAVDEGRLEDYLDFDEQLLTILYAAGGNPVLVSTIESLWEQCRTYKTMGIRSRYDSVNAADLWTYQQQLLVAARANDSDAAAAVSEASLRTAADEVRSRLAAERGEPGGAEPSEASI</sequence>
<dbReference type="InterPro" id="IPR008920">
    <property type="entry name" value="TF_FadR/GntR_C"/>
</dbReference>
<keyword evidence="1" id="KW-0805">Transcription regulation</keyword>
<dbReference type="SMART" id="SM00345">
    <property type="entry name" value="HTH_GNTR"/>
    <property type="match status" value="1"/>
</dbReference>
<evidence type="ECO:0000256" key="1">
    <source>
        <dbReference type="ARBA" id="ARBA00023015"/>
    </source>
</evidence>
<proteinExistence type="predicted"/>
<gene>
    <name evidence="5" type="ORF">BN12_610008</name>
</gene>
<dbReference type="PANTHER" id="PTHR43537:SF39">
    <property type="entry name" value="HTH-TYPE TRANSCRIPTIONAL REGULATOR MCBR"/>
    <property type="match status" value="1"/>
</dbReference>
<dbReference type="AlphaFoldDB" id="A0A077M1Z3"/>
<dbReference type="GO" id="GO:0003677">
    <property type="term" value="F:DNA binding"/>
    <property type="evidence" value="ECO:0007669"/>
    <property type="project" value="UniProtKB-KW"/>
</dbReference>
<dbReference type="InterPro" id="IPR036390">
    <property type="entry name" value="WH_DNA-bd_sf"/>
</dbReference>
<dbReference type="OrthoDB" id="4084810at2"/>
<dbReference type="RefSeq" id="WP_048551817.1">
    <property type="nucleotide sequence ID" value="NZ_HF570958.1"/>
</dbReference>
<dbReference type="SUPFAM" id="SSF46785">
    <property type="entry name" value="Winged helix' DNA-binding domain"/>
    <property type="match status" value="1"/>
</dbReference>
<evidence type="ECO:0000313" key="6">
    <source>
        <dbReference type="Proteomes" id="UP000035721"/>
    </source>
</evidence>
<protein>
    <submittedName>
        <fullName evidence="5">Putative GntR family transcriptional regulator</fullName>
    </submittedName>
</protein>
<dbReference type="SUPFAM" id="SSF48008">
    <property type="entry name" value="GntR ligand-binding domain-like"/>
    <property type="match status" value="1"/>
</dbReference>
<evidence type="ECO:0000256" key="3">
    <source>
        <dbReference type="ARBA" id="ARBA00023163"/>
    </source>
</evidence>
<dbReference type="Pfam" id="PF00392">
    <property type="entry name" value="GntR"/>
    <property type="match status" value="1"/>
</dbReference>
<dbReference type="EMBL" id="CAJB01000394">
    <property type="protein sequence ID" value="CCH79866.1"/>
    <property type="molecule type" value="Genomic_DNA"/>
</dbReference>
<name>A0A077M1Z3_9MICO</name>
<dbReference type="Proteomes" id="UP000035721">
    <property type="component" value="Unassembled WGS sequence"/>
</dbReference>
<dbReference type="Pfam" id="PF07729">
    <property type="entry name" value="FCD"/>
    <property type="match status" value="1"/>
</dbReference>
<organism evidence="5 6">
    <name type="scientific">Nostocoides japonicum T1-X7</name>
    <dbReference type="NCBI Taxonomy" id="1194083"/>
    <lineage>
        <taxon>Bacteria</taxon>
        <taxon>Bacillati</taxon>
        <taxon>Actinomycetota</taxon>
        <taxon>Actinomycetes</taxon>
        <taxon>Micrococcales</taxon>
        <taxon>Intrasporangiaceae</taxon>
        <taxon>Nostocoides</taxon>
    </lineage>
</organism>
<evidence type="ECO:0000313" key="5">
    <source>
        <dbReference type="EMBL" id="CCH79866.1"/>
    </source>
</evidence>
<keyword evidence="6" id="KW-1185">Reference proteome</keyword>
<dbReference type="InterPro" id="IPR000524">
    <property type="entry name" value="Tscrpt_reg_HTH_GntR"/>
</dbReference>
<reference evidence="5 6" key="1">
    <citation type="journal article" date="2013" name="ISME J.">
        <title>A metabolic model for members of the genus Tetrasphaera involved in enhanced biological phosphorus removal.</title>
        <authorList>
            <person name="Kristiansen R."/>
            <person name="Nguyen H.T.T."/>
            <person name="Saunders A.M."/>
            <person name="Nielsen J.L."/>
            <person name="Wimmer R."/>
            <person name="Le V.Q."/>
            <person name="McIlroy S.J."/>
            <person name="Petrovski S."/>
            <person name="Seviour R.J."/>
            <person name="Calteau A."/>
            <person name="Nielsen K.L."/>
            <person name="Nielsen P.H."/>
        </authorList>
    </citation>
    <scope>NUCLEOTIDE SEQUENCE [LARGE SCALE GENOMIC DNA]</scope>
    <source>
        <strain evidence="5 6">T1-X7</strain>
    </source>
</reference>
<dbReference type="STRING" id="1194083.BN12_610008"/>
<dbReference type="Gene3D" id="1.10.10.10">
    <property type="entry name" value="Winged helix-like DNA-binding domain superfamily/Winged helix DNA-binding domain"/>
    <property type="match status" value="1"/>
</dbReference>
<dbReference type="PROSITE" id="PS50949">
    <property type="entry name" value="HTH_GNTR"/>
    <property type="match status" value="1"/>
</dbReference>
<comment type="caution">
    <text evidence="5">The sequence shown here is derived from an EMBL/GenBank/DDBJ whole genome shotgun (WGS) entry which is preliminary data.</text>
</comment>
<dbReference type="InterPro" id="IPR011711">
    <property type="entry name" value="GntR_C"/>
</dbReference>
<dbReference type="SMART" id="SM00895">
    <property type="entry name" value="FCD"/>
    <property type="match status" value="1"/>
</dbReference>
<accession>A0A077M1Z3</accession>
<feature type="domain" description="HTH gntR-type" evidence="4">
    <location>
        <begin position="10"/>
        <end position="77"/>
    </location>
</feature>
<evidence type="ECO:0000256" key="2">
    <source>
        <dbReference type="ARBA" id="ARBA00023125"/>
    </source>
</evidence>
<evidence type="ECO:0000259" key="4">
    <source>
        <dbReference type="PROSITE" id="PS50949"/>
    </source>
</evidence>
<dbReference type="PANTHER" id="PTHR43537">
    <property type="entry name" value="TRANSCRIPTIONAL REGULATOR, GNTR FAMILY"/>
    <property type="match status" value="1"/>
</dbReference>
<dbReference type="GO" id="GO:0003700">
    <property type="term" value="F:DNA-binding transcription factor activity"/>
    <property type="evidence" value="ECO:0007669"/>
    <property type="project" value="InterPro"/>
</dbReference>
<keyword evidence="3" id="KW-0804">Transcription</keyword>
<dbReference type="CDD" id="cd07377">
    <property type="entry name" value="WHTH_GntR"/>
    <property type="match status" value="1"/>
</dbReference>
<dbReference type="InterPro" id="IPR036388">
    <property type="entry name" value="WH-like_DNA-bd_sf"/>
</dbReference>